<organism evidence="1">
    <name type="scientific">viral metagenome</name>
    <dbReference type="NCBI Taxonomy" id="1070528"/>
    <lineage>
        <taxon>unclassified sequences</taxon>
        <taxon>metagenomes</taxon>
        <taxon>organismal metagenomes</taxon>
    </lineage>
</organism>
<evidence type="ECO:0000313" key="2">
    <source>
        <dbReference type="EMBL" id="QJI03907.1"/>
    </source>
</evidence>
<gene>
    <name evidence="1" type="ORF">TM448A01659_0003</name>
    <name evidence="2" type="ORF">TM448B05405_0003</name>
</gene>
<proteinExistence type="predicted"/>
<dbReference type="EMBL" id="MT144184">
    <property type="protein sequence ID" value="QJA50261.1"/>
    <property type="molecule type" value="Genomic_DNA"/>
</dbReference>
<name>A0A6H1ZS74_9ZZZZ</name>
<dbReference type="AlphaFoldDB" id="A0A6H1ZS74"/>
<protein>
    <submittedName>
        <fullName evidence="1">Uncharacterized protein</fullName>
    </submittedName>
</protein>
<dbReference type="EMBL" id="MT145130">
    <property type="protein sequence ID" value="QJI03907.1"/>
    <property type="molecule type" value="Genomic_DNA"/>
</dbReference>
<evidence type="ECO:0000313" key="1">
    <source>
        <dbReference type="EMBL" id="QJA50261.1"/>
    </source>
</evidence>
<sequence>MILKLKTGIDKNLGWKVIDNIKQIDYKYIDEPAKEPGIIYINTYPTLSDKRIVEMTILYKNGYMEIIYTDDMVYVLNDDGKTCDRINF</sequence>
<accession>A0A6H1ZS74</accession>
<reference evidence="1" key="1">
    <citation type="submission" date="2020-03" db="EMBL/GenBank/DDBJ databases">
        <title>The deep terrestrial virosphere.</title>
        <authorList>
            <person name="Holmfeldt K."/>
            <person name="Nilsson E."/>
            <person name="Simone D."/>
            <person name="Lopez-Fernandez M."/>
            <person name="Wu X."/>
            <person name="de Brujin I."/>
            <person name="Lundin D."/>
            <person name="Andersson A."/>
            <person name="Bertilsson S."/>
            <person name="Dopson M."/>
        </authorList>
    </citation>
    <scope>NUCLEOTIDE SEQUENCE</scope>
    <source>
        <strain evidence="1">TM448A01659</strain>
        <strain evidence="2">TM448B05405</strain>
    </source>
</reference>